<dbReference type="PANTHER" id="PTHR33751">
    <property type="entry name" value="CBB3-TYPE CYTOCHROME C OXIDASE SUBUNIT FIXP"/>
    <property type="match status" value="1"/>
</dbReference>
<dbReference type="Pfam" id="PF13442">
    <property type="entry name" value="Cytochrome_CBB3"/>
    <property type="match status" value="2"/>
</dbReference>
<sequence length="376" mass="40647">MHLVSRPRLIRTIRFILYGLIAIALGGFLFAWSGLYSVAASRGHFALTNAILTFGMRNSVKTHALGIEAPQTYSNDLSTLGAAHFHNGCAYCHGAPGVPTDPIAQSMLPPPPDLSKAVPDWRDRELFWIVKHGIKYTGMPAWVAAQRDDEVWAVVAFLKRLPTLDAAGYRELALGGLSIRPQIGSEIATTEDTSGAMSACARCHGADRRGPKSHLVPVLHGQPAEFLIAALEDFAAGRRASGIMQPVASELSPAERERVARYYAGLARPGAPNRLENAAAVERGRELATRGDPNARIPACMDCHSASALNAYPRLSEQHATYIVNRLRNWKKGIASESATDAIMAPIARSLNEQQIDDVAAYFASTSASISKEENQ</sequence>
<evidence type="ECO:0000256" key="1">
    <source>
        <dbReference type="ARBA" id="ARBA00022448"/>
    </source>
</evidence>
<keyword evidence="2 6" id="KW-0349">Heme</keyword>
<feature type="domain" description="Cytochrome c" evidence="8">
    <location>
        <begin position="179"/>
        <end position="267"/>
    </location>
</feature>
<reference evidence="9 10" key="1">
    <citation type="submission" date="2016-07" db="EMBL/GenBank/DDBJ databases">
        <title>Complete genome sequence of Bradyrhizobium icense LMTR 13T, a potential inoculant strain isolated from lima bean (Phaseolus lunatus) in Peru.</title>
        <authorList>
            <person name="Ormeno-Orrillo E."/>
            <person name="Duran D."/>
            <person name="Rogel M.A."/>
            <person name="Rey L."/>
            <person name="Imperial J."/>
            <person name="Ruiz-Argueso T."/>
            <person name="Martinez-Romero E."/>
        </authorList>
    </citation>
    <scope>NUCLEOTIDE SEQUENCE [LARGE SCALE GENOMIC DNA]</scope>
    <source>
        <strain evidence="9 10">LMTR 13</strain>
    </source>
</reference>
<dbReference type="EMBL" id="CP016428">
    <property type="protein sequence ID" value="ANW01075.1"/>
    <property type="molecule type" value="Genomic_DNA"/>
</dbReference>
<dbReference type="InterPro" id="IPR009056">
    <property type="entry name" value="Cyt_c-like_dom"/>
</dbReference>
<dbReference type="Pfam" id="PF00034">
    <property type="entry name" value="Cytochrom_C"/>
    <property type="match status" value="1"/>
</dbReference>
<evidence type="ECO:0000256" key="6">
    <source>
        <dbReference type="PROSITE-ProRule" id="PRU00433"/>
    </source>
</evidence>
<keyword evidence="4" id="KW-0249">Electron transport</keyword>
<proteinExistence type="predicted"/>
<keyword evidence="5 6" id="KW-0408">Iron</keyword>
<dbReference type="GO" id="GO:0046872">
    <property type="term" value="F:metal ion binding"/>
    <property type="evidence" value="ECO:0007669"/>
    <property type="project" value="UniProtKB-KW"/>
</dbReference>
<evidence type="ECO:0000256" key="5">
    <source>
        <dbReference type="ARBA" id="ARBA00023004"/>
    </source>
</evidence>
<dbReference type="InterPro" id="IPR050597">
    <property type="entry name" value="Cytochrome_c_Oxidase_Subunit"/>
</dbReference>
<dbReference type="Proteomes" id="UP000092839">
    <property type="component" value="Chromosome"/>
</dbReference>
<dbReference type="GO" id="GO:0009055">
    <property type="term" value="F:electron transfer activity"/>
    <property type="evidence" value="ECO:0007669"/>
    <property type="project" value="InterPro"/>
</dbReference>
<feature type="domain" description="Cytochrome c" evidence="8">
    <location>
        <begin position="76"/>
        <end position="162"/>
    </location>
</feature>
<name>A0A1B1UEB5_9BRAD</name>
<evidence type="ECO:0000313" key="10">
    <source>
        <dbReference type="Proteomes" id="UP000092839"/>
    </source>
</evidence>
<evidence type="ECO:0000256" key="2">
    <source>
        <dbReference type="ARBA" id="ARBA00022617"/>
    </source>
</evidence>
<keyword evidence="10" id="KW-1185">Reference proteome</keyword>
<keyword evidence="1" id="KW-0813">Transport</keyword>
<evidence type="ECO:0000259" key="8">
    <source>
        <dbReference type="PROSITE" id="PS51007"/>
    </source>
</evidence>
<dbReference type="STRING" id="1274631.LMTR13_13705"/>
<keyword evidence="3 6" id="KW-0479">Metal-binding</keyword>
<keyword evidence="7" id="KW-1133">Transmembrane helix</keyword>
<dbReference type="OrthoDB" id="9773456at2"/>
<dbReference type="AlphaFoldDB" id="A0A1B1UEB5"/>
<dbReference type="PANTHER" id="PTHR33751:SF9">
    <property type="entry name" value="CYTOCHROME C4"/>
    <property type="match status" value="1"/>
</dbReference>
<keyword evidence="7" id="KW-0472">Membrane</keyword>
<dbReference type="PROSITE" id="PS51007">
    <property type="entry name" value="CYTC"/>
    <property type="match status" value="3"/>
</dbReference>
<evidence type="ECO:0000256" key="4">
    <source>
        <dbReference type="ARBA" id="ARBA00022982"/>
    </source>
</evidence>
<evidence type="ECO:0000256" key="3">
    <source>
        <dbReference type="ARBA" id="ARBA00022723"/>
    </source>
</evidence>
<dbReference type="InterPro" id="IPR036909">
    <property type="entry name" value="Cyt_c-like_dom_sf"/>
</dbReference>
<gene>
    <name evidence="9" type="ORF">LMTR13_13705</name>
</gene>
<feature type="transmembrane region" description="Helical" evidence="7">
    <location>
        <begin position="12"/>
        <end position="32"/>
    </location>
</feature>
<evidence type="ECO:0000313" key="9">
    <source>
        <dbReference type="EMBL" id="ANW01075.1"/>
    </source>
</evidence>
<dbReference type="Gene3D" id="1.10.760.10">
    <property type="entry name" value="Cytochrome c-like domain"/>
    <property type="match status" value="3"/>
</dbReference>
<organism evidence="9 10">
    <name type="scientific">Bradyrhizobium icense</name>
    <dbReference type="NCBI Taxonomy" id="1274631"/>
    <lineage>
        <taxon>Bacteria</taxon>
        <taxon>Pseudomonadati</taxon>
        <taxon>Pseudomonadota</taxon>
        <taxon>Alphaproteobacteria</taxon>
        <taxon>Hyphomicrobiales</taxon>
        <taxon>Nitrobacteraceae</taxon>
        <taxon>Bradyrhizobium</taxon>
    </lineage>
</organism>
<protein>
    <recommendedName>
        <fullName evidence="8">Cytochrome c domain-containing protein</fullName>
    </recommendedName>
</protein>
<keyword evidence="7" id="KW-0812">Transmembrane</keyword>
<dbReference type="SUPFAM" id="SSF46626">
    <property type="entry name" value="Cytochrome c"/>
    <property type="match status" value="3"/>
</dbReference>
<dbReference type="GO" id="GO:0020037">
    <property type="term" value="F:heme binding"/>
    <property type="evidence" value="ECO:0007669"/>
    <property type="project" value="InterPro"/>
</dbReference>
<accession>A0A1B1UEB5</accession>
<dbReference type="KEGG" id="bic:LMTR13_13705"/>
<feature type="domain" description="Cytochrome c" evidence="8">
    <location>
        <begin position="279"/>
        <end position="367"/>
    </location>
</feature>
<evidence type="ECO:0000256" key="7">
    <source>
        <dbReference type="SAM" id="Phobius"/>
    </source>
</evidence>